<evidence type="ECO:0000313" key="2">
    <source>
        <dbReference type="EMBL" id="SDJ19755.1"/>
    </source>
</evidence>
<evidence type="ECO:0000256" key="1">
    <source>
        <dbReference type="SAM" id="MobiDB-lite"/>
    </source>
</evidence>
<feature type="compositionally biased region" description="Polar residues" evidence="1">
    <location>
        <begin position="1"/>
        <end position="11"/>
    </location>
</feature>
<sequence length="314" mass="33765">MLSRMTSSAAGSTRLCASGSPWARVSSIAVAAAMSVRGWRMVVSGGIAHLTDGMSSRGGPGQGRHHHPRRGRPPRHPRRRHQSPEGHLRVRGTGHRRGRPAGEHATPSRSAPRSARVRDALPATARPCTPDQAHGRPERCLNGYLDLRAAAPLFPDLPPLLPHLPPAPPAVRSEAPPPPAVPKAASRLSVRLVTLADRPDLAAAGPAGQQEESTSGAVSTPCSMICAWPPSMPDLTVAHASTEQTRRGLLTIRCFTVLCTEPRMPRTSVHATSESDSTGIQPHPAGRRRGDGPQQHRVEVTLHLRRVRLRREVR</sequence>
<feature type="compositionally biased region" description="Basic residues" evidence="1">
    <location>
        <begin position="89"/>
        <end position="99"/>
    </location>
</feature>
<feature type="region of interest" description="Disordered" evidence="1">
    <location>
        <begin position="1"/>
        <end position="20"/>
    </location>
</feature>
<gene>
    <name evidence="2" type="ORF">SAMN05421869_109165</name>
</gene>
<proteinExistence type="predicted"/>
<feature type="compositionally biased region" description="Basic residues" evidence="1">
    <location>
        <begin position="63"/>
        <end position="81"/>
    </location>
</feature>
<feature type="compositionally biased region" description="Basic and acidic residues" evidence="1">
    <location>
        <begin position="288"/>
        <end position="298"/>
    </location>
</feature>
<organism evidence="2 3">
    <name type="scientific">Nonomuraea jiangxiensis</name>
    <dbReference type="NCBI Taxonomy" id="633440"/>
    <lineage>
        <taxon>Bacteria</taxon>
        <taxon>Bacillati</taxon>
        <taxon>Actinomycetota</taxon>
        <taxon>Actinomycetes</taxon>
        <taxon>Streptosporangiales</taxon>
        <taxon>Streptosporangiaceae</taxon>
        <taxon>Nonomuraea</taxon>
    </lineage>
</organism>
<dbReference type="AlphaFoldDB" id="A0A1G8RTF4"/>
<keyword evidence="3" id="KW-1185">Reference proteome</keyword>
<reference evidence="2 3" key="1">
    <citation type="submission" date="2016-10" db="EMBL/GenBank/DDBJ databases">
        <authorList>
            <person name="de Groot N.N."/>
        </authorList>
    </citation>
    <scope>NUCLEOTIDE SEQUENCE [LARGE SCALE GENOMIC DNA]</scope>
    <source>
        <strain evidence="2 3">CGMCC 4.6533</strain>
    </source>
</reference>
<accession>A0A1G8RTF4</accession>
<name>A0A1G8RTF4_9ACTN</name>
<feature type="region of interest" description="Disordered" evidence="1">
    <location>
        <begin position="50"/>
        <end position="137"/>
    </location>
</feature>
<evidence type="ECO:0000313" key="3">
    <source>
        <dbReference type="Proteomes" id="UP000199202"/>
    </source>
</evidence>
<protein>
    <submittedName>
        <fullName evidence="2">Uncharacterized protein</fullName>
    </submittedName>
</protein>
<dbReference type="EMBL" id="FNDJ01000009">
    <property type="protein sequence ID" value="SDJ19755.1"/>
    <property type="molecule type" value="Genomic_DNA"/>
</dbReference>
<feature type="region of interest" description="Disordered" evidence="1">
    <location>
        <begin position="265"/>
        <end position="298"/>
    </location>
</feature>
<feature type="compositionally biased region" description="Polar residues" evidence="1">
    <location>
        <begin position="269"/>
        <end position="280"/>
    </location>
</feature>
<dbReference type="Proteomes" id="UP000199202">
    <property type="component" value="Unassembled WGS sequence"/>
</dbReference>